<feature type="region of interest" description="Disordered" evidence="1">
    <location>
        <begin position="100"/>
        <end position="158"/>
    </location>
</feature>
<evidence type="ECO:0000256" key="1">
    <source>
        <dbReference type="SAM" id="MobiDB-lite"/>
    </source>
</evidence>
<proteinExistence type="predicted"/>
<sequence length="250" mass="27013">MANASAGDTAKAKKPATPTWHELAAVTDAKRRLWLLSRSRTGWAVCGREWEAVAVEPMAAGLDVLTAMRAGTRRGCQVLADHLSDRLYVAVPADSSNTFENIPGPSALRRTPTAHPEHAAGRHDRGRLGQPPARRQHAGARRGRPVRRPPAGAHLPRPCENLRVMSDRHTVLDAPEGRIDAELPLDRVTHERVARVVLAWSDPAALRPDDYEQVGLLLAGPPTRSPPMCAGTQANCPTTTDGVCSLRSSE</sequence>
<organism evidence="2 3">
    <name type="scientific">Streptomyces canus</name>
    <dbReference type="NCBI Taxonomy" id="58343"/>
    <lineage>
        <taxon>Bacteria</taxon>
        <taxon>Bacillati</taxon>
        <taxon>Actinomycetota</taxon>
        <taxon>Actinomycetes</taxon>
        <taxon>Kitasatosporales</taxon>
        <taxon>Streptomycetaceae</taxon>
        <taxon>Streptomyces</taxon>
        <taxon>Streptomyces aurantiacus group</taxon>
    </lineage>
</organism>
<feature type="compositionally biased region" description="Basic and acidic residues" evidence="1">
    <location>
        <begin position="115"/>
        <end position="127"/>
    </location>
</feature>
<name>A0AAW8F4S1_9ACTN</name>
<evidence type="ECO:0000313" key="2">
    <source>
        <dbReference type="EMBL" id="MDQ0904814.1"/>
    </source>
</evidence>
<gene>
    <name evidence="2" type="ORF">QFZ22_000799</name>
</gene>
<comment type="caution">
    <text evidence="2">The sequence shown here is derived from an EMBL/GenBank/DDBJ whole genome shotgun (WGS) entry which is preliminary data.</text>
</comment>
<dbReference type="EMBL" id="JAUSZV010000005">
    <property type="protein sequence ID" value="MDQ0904814.1"/>
    <property type="molecule type" value="Genomic_DNA"/>
</dbReference>
<dbReference type="RefSeq" id="WP_306972344.1">
    <property type="nucleotide sequence ID" value="NZ_JAUSZV010000005.1"/>
</dbReference>
<feature type="compositionally biased region" description="Basic residues" evidence="1">
    <location>
        <begin position="134"/>
        <end position="147"/>
    </location>
</feature>
<reference evidence="2" key="1">
    <citation type="submission" date="2023-07" db="EMBL/GenBank/DDBJ databases">
        <title>Comparative genomics of wheat-associated soil bacteria to identify genetic determinants of phenazine resistance.</title>
        <authorList>
            <person name="Mouncey N."/>
        </authorList>
    </citation>
    <scope>NUCLEOTIDE SEQUENCE</scope>
    <source>
        <strain evidence="2">V4I22</strain>
    </source>
</reference>
<evidence type="ECO:0000313" key="3">
    <source>
        <dbReference type="Proteomes" id="UP001234216"/>
    </source>
</evidence>
<protein>
    <submittedName>
        <fullName evidence="2">Uncharacterized protein</fullName>
    </submittedName>
</protein>
<dbReference type="Proteomes" id="UP001234216">
    <property type="component" value="Unassembled WGS sequence"/>
</dbReference>
<accession>A0AAW8F4S1</accession>
<dbReference type="AlphaFoldDB" id="A0AAW8F4S1"/>